<feature type="region of interest" description="Disordered" evidence="1">
    <location>
        <begin position="1"/>
        <end position="46"/>
    </location>
</feature>
<evidence type="ECO:0000313" key="3">
    <source>
        <dbReference type="Proteomes" id="UP001309876"/>
    </source>
</evidence>
<sequence>MSRSTTSSLGRISNQSSCESTFSRASQKTYRTDLTSRTNTRPSIKHYPTAPTLKQLLAHEEQILDDQSFARSSTSSIDTYASTQASEEDLPCLSLDDFPRERRQCFDPDAIPSTPADFAELFPSTQRLMIQHDDSTLDGNMNLRLDIDFTSKSGRRRKMTLFHLRMHDLKERKFSLRRYWRNSGREVSSCKRKYIHDIPAGLKPNMRRSSTAPELHRRDVSRHDSGYESDNDDEDDFMEKLRAFTIAKNLKATIPTNGIQIEFSNYAQVVMEPACHDDRKQYSFEYWGKQYTWKKRPLRDGDETITSYELVNVETHQKMASMVPDALSAEETSFELSQGAWIPASSMRILQQNISDDLGDVIVATGLIALADDCIP</sequence>
<dbReference type="Proteomes" id="UP001309876">
    <property type="component" value="Unassembled WGS sequence"/>
</dbReference>
<protein>
    <submittedName>
        <fullName evidence="2">Uncharacterized protein</fullName>
    </submittedName>
</protein>
<evidence type="ECO:0000313" key="2">
    <source>
        <dbReference type="EMBL" id="KAK5080580.1"/>
    </source>
</evidence>
<feature type="region of interest" description="Disordered" evidence="1">
    <location>
        <begin position="201"/>
        <end position="233"/>
    </location>
</feature>
<gene>
    <name evidence="2" type="ORF">LTR05_008523</name>
</gene>
<reference evidence="2 3" key="1">
    <citation type="submission" date="2023-08" db="EMBL/GenBank/DDBJ databases">
        <title>Black Yeasts Isolated from many extreme environments.</title>
        <authorList>
            <person name="Coleine C."/>
            <person name="Stajich J.E."/>
            <person name="Selbmann L."/>
        </authorList>
    </citation>
    <scope>NUCLEOTIDE SEQUENCE [LARGE SCALE GENOMIC DNA]</scope>
    <source>
        <strain evidence="2 3">CCFEE 5910</strain>
    </source>
</reference>
<dbReference type="EMBL" id="JAVRRJ010000013">
    <property type="protein sequence ID" value="KAK5080580.1"/>
    <property type="molecule type" value="Genomic_DNA"/>
</dbReference>
<proteinExistence type="predicted"/>
<name>A0AAN7Q7D2_9EURO</name>
<feature type="compositionally biased region" description="Polar residues" evidence="1">
    <location>
        <begin position="1"/>
        <end position="42"/>
    </location>
</feature>
<evidence type="ECO:0000256" key="1">
    <source>
        <dbReference type="SAM" id="MobiDB-lite"/>
    </source>
</evidence>
<feature type="compositionally biased region" description="Basic and acidic residues" evidence="1">
    <location>
        <begin position="214"/>
        <end position="226"/>
    </location>
</feature>
<dbReference type="AlphaFoldDB" id="A0AAN7Q7D2"/>
<comment type="caution">
    <text evidence="2">The sequence shown here is derived from an EMBL/GenBank/DDBJ whole genome shotgun (WGS) entry which is preliminary data.</text>
</comment>
<keyword evidence="3" id="KW-1185">Reference proteome</keyword>
<accession>A0AAN7Q7D2</accession>
<organism evidence="2 3">
    <name type="scientific">Lithohypha guttulata</name>
    <dbReference type="NCBI Taxonomy" id="1690604"/>
    <lineage>
        <taxon>Eukaryota</taxon>
        <taxon>Fungi</taxon>
        <taxon>Dikarya</taxon>
        <taxon>Ascomycota</taxon>
        <taxon>Pezizomycotina</taxon>
        <taxon>Eurotiomycetes</taxon>
        <taxon>Chaetothyriomycetidae</taxon>
        <taxon>Chaetothyriales</taxon>
        <taxon>Trichomeriaceae</taxon>
        <taxon>Lithohypha</taxon>
    </lineage>
</organism>